<dbReference type="KEGG" id="jcu:105636701"/>
<protein>
    <submittedName>
        <fullName evidence="5">Pathogenesis-related protein 10a</fullName>
    </submittedName>
</protein>
<dbReference type="EMBL" id="KK914491">
    <property type="protein sequence ID" value="KDP35163.1"/>
    <property type="molecule type" value="Genomic_DNA"/>
</dbReference>
<dbReference type="InterPro" id="IPR050279">
    <property type="entry name" value="Plant_def-hormone_signal"/>
</dbReference>
<dbReference type="InterPro" id="IPR023393">
    <property type="entry name" value="START-like_dom_sf"/>
</dbReference>
<dbReference type="Pfam" id="PF00407">
    <property type="entry name" value="Bet_v_1"/>
    <property type="match status" value="1"/>
</dbReference>
<keyword evidence="3" id="KW-0568">Pathogenesis-related protein</keyword>
<dbReference type="GO" id="GO:0005737">
    <property type="term" value="C:cytoplasm"/>
    <property type="evidence" value="ECO:0007669"/>
    <property type="project" value="TreeGrafter"/>
</dbReference>
<comment type="similarity">
    <text evidence="1">Belongs to the BetVI family.</text>
</comment>
<evidence type="ECO:0000313" key="5">
    <source>
        <dbReference type="EMBL" id="AEV54114.1"/>
    </source>
</evidence>
<name>G9I485_JATCU</name>
<evidence type="ECO:0000313" key="6">
    <source>
        <dbReference type="EMBL" id="KDP35163.1"/>
    </source>
</evidence>
<dbReference type="SUPFAM" id="SSF55961">
    <property type="entry name" value="Bet v1-like"/>
    <property type="match status" value="1"/>
</dbReference>
<dbReference type="GO" id="GO:0006952">
    <property type="term" value="P:defense response"/>
    <property type="evidence" value="ECO:0007669"/>
    <property type="project" value="UniProtKB-KW"/>
</dbReference>
<reference evidence="6 7" key="2">
    <citation type="journal article" date="2014" name="PLoS ONE">
        <title>Global Analysis of Gene Expression Profiles in Physic Nut (Jatropha curcas L.) Seedlings Exposed to Salt Stress.</title>
        <authorList>
            <person name="Zhang L."/>
            <person name="Zhang C."/>
            <person name="Wu P."/>
            <person name="Chen Y."/>
            <person name="Li M."/>
            <person name="Jiang H."/>
            <person name="Wu G."/>
        </authorList>
    </citation>
    <scope>NUCLEOTIDE SEQUENCE [LARGE SCALE GENOMIC DNA]</scope>
    <source>
        <strain evidence="7">cv. GZQX0401</strain>
        <tissue evidence="6">Young leaves</tissue>
    </source>
</reference>
<dbReference type="Proteomes" id="UP000027138">
    <property type="component" value="Unassembled WGS sequence"/>
</dbReference>
<evidence type="ECO:0000313" key="7">
    <source>
        <dbReference type="Proteomes" id="UP000027138"/>
    </source>
</evidence>
<evidence type="ECO:0000259" key="4">
    <source>
        <dbReference type="Pfam" id="PF00407"/>
    </source>
</evidence>
<dbReference type="RefSeq" id="NP_001295661.1">
    <property type="nucleotide sequence ID" value="NM_001308732.1"/>
</dbReference>
<dbReference type="GO" id="GO:0038023">
    <property type="term" value="F:signaling receptor activity"/>
    <property type="evidence" value="ECO:0007669"/>
    <property type="project" value="InterPro"/>
</dbReference>
<dbReference type="GeneID" id="105636701"/>
<organism evidence="5">
    <name type="scientific">Jatropha curcas</name>
    <name type="common">Barbados nut</name>
    <dbReference type="NCBI Taxonomy" id="180498"/>
    <lineage>
        <taxon>Eukaryota</taxon>
        <taxon>Viridiplantae</taxon>
        <taxon>Streptophyta</taxon>
        <taxon>Embryophyta</taxon>
        <taxon>Tracheophyta</taxon>
        <taxon>Spermatophyta</taxon>
        <taxon>Magnoliopsida</taxon>
        <taxon>eudicotyledons</taxon>
        <taxon>Gunneridae</taxon>
        <taxon>Pentapetalae</taxon>
        <taxon>rosids</taxon>
        <taxon>fabids</taxon>
        <taxon>Malpighiales</taxon>
        <taxon>Euphorbiaceae</taxon>
        <taxon>Crotonoideae</taxon>
        <taxon>Jatropheae</taxon>
        <taxon>Jatropha</taxon>
    </lineage>
</organism>
<evidence type="ECO:0000256" key="3">
    <source>
        <dbReference type="ARBA" id="ARBA00023265"/>
    </source>
</evidence>
<dbReference type="STRING" id="180498.G9I485"/>
<accession>G9I485</accession>
<sequence>MAVTVFERKIASPIPAAKAFKGLVTDADNLVPKILPGVVKSIETVQGNGGIGTIKKTTLHEGNELKSFKHKVDKYDPQNYVYEYSIYEGEPSIDGIEKVTVGIEIEGSGDGGSVVHVSFKTYPKGNNAALLQGRVDSDKQKLAGMVQAIEQYLLANPNAY</sequence>
<dbReference type="Gene3D" id="3.30.530.20">
    <property type="match status" value="1"/>
</dbReference>
<dbReference type="FunFam" id="3.30.530.20:FF:000007">
    <property type="entry name" value="Major pollen allergen Bet v 1-A"/>
    <property type="match status" value="1"/>
</dbReference>
<dbReference type="GO" id="GO:0009738">
    <property type="term" value="P:abscisic acid-activated signaling pathway"/>
    <property type="evidence" value="ECO:0007669"/>
    <property type="project" value="InterPro"/>
</dbReference>
<dbReference type="GO" id="GO:0005634">
    <property type="term" value="C:nucleus"/>
    <property type="evidence" value="ECO:0007669"/>
    <property type="project" value="TreeGrafter"/>
</dbReference>
<dbReference type="PANTHER" id="PTHR31213:SF55">
    <property type="entry name" value="STRESS-INDUCED PROTEIN SAM22"/>
    <property type="match status" value="1"/>
</dbReference>
<dbReference type="PRINTS" id="PR00634">
    <property type="entry name" value="BETALLERGEN"/>
</dbReference>
<dbReference type="AlphaFoldDB" id="G9I485"/>
<dbReference type="GO" id="GO:0010427">
    <property type="term" value="F:abscisic acid binding"/>
    <property type="evidence" value="ECO:0007669"/>
    <property type="project" value="InterPro"/>
</dbReference>
<dbReference type="InterPro" id="IPR000916">
    <property type="entry name" value="Bet_v_I/MLP"/>
</dbReference>
<dbReference type="PANTHER" id="PTHR31213">
    <property type="entry name" value="OS08G0374000 PROTEIN-RELATED"/>
    <property type="match status" value="1"/>
</dbReference>
<gene>
    <name evidence="5" type="primary">PR-10a</name>
    <name evidence="6" type="ORF">JCGZ_10697</name>
</gene>
<dbReference type="CDD" id="cd07816">
    <property type="entry name" value="Bet_v1-like"/>
    <property type="match status" value="1"/>
</dbReference>
<keyword evidence="2" id="KW-0611">Plant defense</keyword>
<evidence type="ECO:0000256" key="1">
    <source>
        <dbReference type="ARBA" id="ARBA00009744"/>
    </source>
</evidence>
<keyword evidence="7" id="KW-1185">Reference proteome</keyword>
<dbReference type="EMBL" id="JN566052">
    <property type="protein sequence ID" value="AEV54114.1"/>
    <property type="molecule type" value="mRNA"/>
</dbReference>
<feature type="domain" description="Bet v I/Major latex protein" evidence="4">
    <location>
        <begin position="2"/>
        <end position="156"/>
    </location>
</feature>
<evidence type="ECO:0000256" key="2">
    <source>
        <dbReference type="ARBA" id="ARBA00022821"/>
    </source>
</evidence>
<dbReference type="GO" id="GO:0004864">
    <property type="term" value="F:protein phosphatase inhibitor activity"/>
    <property type="evidence" value="ECO:0007669"/>
    <property type="project" value="InterPro"/>
</dbReference>
<dbReference type="InterPro" id="IPR024949">
    <property type="entry name" value="Bet_v_I_allergen"/>
</dbReference>
<proteinExistence type="evidence at transcript level"/>
<reference evidence="5" key="1">
    <citation type="journal article" date="2013" name="Mol. Biotechnol.">
        <title>Pathogenesis-Related Gene, JcPR-10a from Jatropha curcas Exhibit RNase and Antifungal Activity.</title>
        <authorList>
            <person name="Agarwal P."/>
            <person name="Bhatt V."/>
            <person name="Singh R."/>
            <person name="Das M."/>
            <person name="Sopory S.K."/>
            <person name="Chikara J."/>
        </authorList>
    </citation>
    <scope>NUCLEOTIDE SEQUENCE</scope>
</reference>